<comment type="caution">
    <text evidence="2">The sequence shown here is derived from an EMBL/GenBank/DDBJ whole genome shotgun (WGS) entry which is preliminary data.</text>
</comment>
<organism evidence="2 3">
    <name type="scientific">Apiospora marii</name>
    <dbReference type="NCBI Taxonomy" id="335849"/>
    <lineage>
        <taxon>Eukaryota</taxon>
        <taxon>Fungi</taxon>
        <taxon>Dikarya</taxon>
        <taxon>Ascomycota</taxon>
        <taxon>Pezizomycotina</taxon>
        <taxon>Sordariomycetes</taxon>
        <taxon>Xylariomycetidae</taxon>
        <taxon>Amphisphaeriales</taxon>
        <taxon>Apiosporaceae</taxon>
        <taxon>Apiospora</taxon>
    </lineage>
</organism>
<dbReference type="InterPro" id="IPR029498">
    <property type="entry name" value="HeLo_dom"/>
</dbReference>
<protein>
    <recommendedName>
        <fullName evidence="1">Protein kinase domain-containing protein</fullName>
    </recommendedName>
</protein>
<dbReference type="Proteomes" id="UP001396898">
    <property type="component" value="Unassembled WGS sequence"/>
</dbReference>
<dbReference type="PANTHER" id="PTHR37542">
    <property type="entry name" value="HELO DOMAIN-CONTAINING PROTEIN-RELATED"/>
    <property type="match status" value="1"/>
</dbReference>
<dbReference type="Pfam" id="PF14479">
    <property type="entry name" value="HeLo"/>
    <property type="match status" value="1"/>
</dbReference>
<name>A0ABR1RCC8_9PEZI</name>
<feature type="domain" description="Protein kinase" evidence="1">
    <location>
        <begin position="224"/>
        <end position="526"/>
    </location>
</feature>
<dbReference type="EMBL" id="JAQQWI010000016">
    <property type="protein sequence ID" value="KAK8008273.1"/>
    <property type="molecule type" value="Genomic_DNA"/>
</dbReference>
<dbReference type="Gene3D" id="1.10.510.10">
    <property type="entry name" value="Transferase(Phosphotransferase) domain 1"/>
    <property type="match status" value="1"/>
</dbReference>
<accession>A0ABR1RCC8</accession>
<dbReference type="PANTHER" id="PTHR37542:SF1">
    <property type="entry name" value="PRION-INHIBITION AND PROPAGATION HELO DOMAIN-CONTAINING PROTEIN"/>
    <property type="match status" value="1"/>
</dbReference>
<evidence type="ECO:0000313" key="2">
    <source>
        <dbReference type="EMBL" id="KAK8008273.1"/>
    </source>
</evidence>
<evidence type="ECO:0000313" key="3">
    <source>
        <dbReference type="Proteomes" id="UP001396898"/>
    </source>
</evidence>
<dbReference type="Gene3D" id="1.20.120.1020">
    <property type="entry name" value="Prion-inhibition and propagation, HeLo domain"/>
    <property type="match status" value="1"/>
</dbReference>
<keyword evidence="3" id="KW-1185">Reference proteome</keyword>
<evidence type="ECO:0000259" key="1">
    <source>
        <dbReference type="PROSITE" id="PS50011"/>
    </source>
</evidence>
<gene>
    <name evidence="2" type="ORF">PG991_010824</name>
</gene>
<dbReference type="PROSITE" id="PS50011">
    <property type="entry name" value="PROTEIN_KINASE_DOM"/>
    <property type="match status" value="1"/>
</dbReference>
<dbReference type="InterPro" id="IPR038305">
    <property type="entry name" value="HeLo_sf"/>
</dbReference>
<dbReference type="InterPro" id="IPR011009">
    <property type="entry name" value="Kinase-like_dom_sf"/>
</dbReference>
<proteinExistence type="predicted"/>
<sequence>MGAIDMPKTSGHLLVRLKMEKDKLIGWAILAGISEEETQLKPAMRFNRHTIIDTLKEIETLLLDVARLKSLYNLEFSIAEGSSKTGIDPPRSQTSANTPVPDRYARLEKQALEFFEKTRKVPRRLRWSALDNDKFEELLANLGRLNDGMISFLESYDREQLLKKQEITLMQVLQVSTKVDDLLALLNSQEMVNAQFRHHLRSLSLDSGQKYAERFERLTRFRTLNLAVELGNTDHKSLSPLIEDTRLSLEGLELEMPKVHTPEQFSCGRYKCQSVWVEWRYYEPHFEDRDEEDEEEMEDNREPPALVHRRIAQMAKLLRAEDKPPEFRVPDCVGYVLDANECRLGLIYKPMNISSQTTQQLVSLLSLLSEMKKPSLTARIQIGRLLASSIWYLHAMQWLHKGLRSQNIVFEGPVDFRNAQNAEPPRLFLCGFDYSRPAAIDETTERPTGNPWHDLYRHPNTQFDFPREGRRGFRKLYDVYSLGVILYEIGVWRPVDALLGIETVPSAQGPRLRTSAVKVEELVPKL</sequence>
<dbReference type="InterPro" id="IPR000719">
    <property type="entry name" value="Prot_kinase_dom"/>
</dbReference>
<reference evidence="2 3" key="1">
    <citation type="submission" date="2023-01" db="EMBL/GenBank/DDBJ databases">
        <title>Analysis of 21 Apiospora genomes using comparative genomics revels a genus with tremendous synthesis potential of carbohydrate active enzymes and secondary metabolites.</title>
        <authorList>
            <person name="Sorensen T."/>
        </authorList>
    </citation>
    <scope>NUCLEOTIDE SEQUENCE [LARGE SCALE GENOMIC DNA]</scope>
    <source>
        <strain evidence="2 3">CBS 20057</strain>
    </source>
</reference>
<dbReference type="SUPFAM" id="SSF56112">
    <property type="entry name" value="Protein kinase-like (PK-like)"/>
    <property type="match status" value="1"/>
</dbReference>